<dbReference type="OrthoDB" id="1114329at2"/>
<protein>
    <recommendedName>
        <fullName evidence="3">PGAP1-like protein</fullName>
    </recommendedName>
</protein>
<sequence length="300" mass="34992">MSKRHIVFVPGKNPKPPADLHQNLLWQTLVEGVRRVEPDVAEDLAAHDEYFKFINWNYTYYQSREDIETHRPWVEKMLEKGGPSDLDIEQANAWRHRLDMFMYNTVDSSPVLLRLLRGKLKETALDTNRYFENEDKIASHIREQLKEELRPLLEKGHKVLLIGHSMGTIISYDTLWALSNLEHLPGKVDLFLTLGSPLGMNYVQSRLMGNHMSGEHKYPSNIRYWINIAADGDLIALDRFLANDYKRMVDYGILEAIEDQSEGVYNYFHDESGLNCHRSYGYLINHKVSQVIANWWQSTE</sequence>
<accession>A0A4R1F2N8</accession>
<dbReference type="AlphaFoldDB" id="A0A4R1F2N8"/>
<proteinExistence type="predicted"/>
<evidence type="ECO:0000313" key="2">
    <source>
        <dbReference type="Proteomes" id="UP000294887"/>
    </source>
</evidence>
<dbReference type="Proteomes" id="UP000294887">
    <property type="component" value="Unassembled WGS sequence"/>
</dbReference>
<keyword evidence="2" id="KW-1185">Reference proteome</keyword>
<evidence type="ECO:0008006" key="3">
    <source>
        <dbReference type="Google" id="ProtNLM"/>
    </source>
</evidence>
<name>A0A4R1F2N8_9GAMM</name>
<dbReference type="EMBL" id="SMFQ01000003">
    <property type="protein sequence ID" value="TCJ87710.1"/>
    <property type="molecule type" value="Genomic_DNA"/>
</dbReference>
<dbReference type="SUPFAM" id="SSF53474">
    <property type="entry name" value="alpha/beta-Hydrolases"/>
    <property type="match status" value="1"/>
</dbReference>
<gene>
    <name evidence="1" type="ORF">EV695_2223</name>
</gene>
<dbReference type="RefSeq" id="WP_131905963.1">
    <property type="nucleotide sequence ID" value="NZ_BAAAFU010000004.1"/>
</dbReference>
<dbReference type="Gene3D" id="3.40.50.1820">
    <property type="entry name" value="alpha/beta hydrolase"/>
    <property type="match status" value="1"/>
</dbReference>
<dbReference type="InterPro" id="IPR029058">
    <property type="entry name" value="AB_hydrolase_fold"/>
</dbReference>
<reference evidence="1 2" key="1">
    <citation type="submission" date="2019-03" db="EMBL/GenBank/DDBJ databases">
        <title>Genomic Encyclopedia of Type Strains, Phase IV (KMG-IV): sequencing the most valuable type-strain genomes for metagenomic binning, comparative biology and taxonomic classification.</title>
        <authorList>
            <person name="Goeker M."/>
        </authorList>
    </citation>
    <scope>NUCLEOTIDE SEQUENCE [LARGE SCALE GENOMIC DNA]</scope>
    <source>
        <strain evidence="1 2">DSM 24830</strain>
    </source>
</reference>
<organism evidence="1 2">
    <name type="scientific">Cocleimonas flava</name>
    <dbReference type="NCBI Taxonomy" id="634765"/>
    <lineage>
        <taxon>Bacteria</taxon>
        <taxon>Pseudomonadati</taxon>
        <taxon>Pseudomonadota</taxon>
        <taxon>Gammaproteobacteria</taxon>
        <taxon>Thiotrichales</taxon>
        <taxon>Thiotrichaceae</taxon>
        <taxon>Cocleimonas</taxon>
    </lineage>
</organism>
<comment type="caution">
    <text evidence="1">The sequence shown here is derived from an EMBL/GenBank/DDBJ whole genome shotgun (WGS) entry which is preliminary data.</text>
</comment>
<evidence type="ECO:0000313" key="1">
    <source>
        <dbReference type="EMBL" id="TCJ87710.1"/>
    </source>
</evidence>